<name>A0A6G1EF94_9ORYZ</name>
<proteinExistence type="predicted"/>
<organism evidence="1 2">
    <name type="scientific">Oryza meyeriana var. granulata</name>
    <dbReference type="NCBI Taxonomy" id="110450"/>
    <lineage>
        <taxon>Eukaryota</taxon>
        <taxon>Viridiplantae</taxon>
        <taxon>Streptophyta</taxon>
        <taxon>Embryophyta</taxon>
        <taxon>Tracheophyta</taxon>
        <taxon>Spermatophyta</taxon>
        <taxon>Magnoliopsida</taxon>
        <taxon>Liliopsida</taxon>
        <taxon>Poales</taxon>
        <taxon>Poaceae</taxon>
        <taxon>BOP clade</taxon>
        <taxon>Oryzoideae</taxon>
        <taxon>Oryzeae</taxon>
        <taxon>Oryzinae</taxon>
        <taxon>Oryza</taxon>
        <taxon>Oryza meyeriana</taxon>
    </lineage>
</organism>
<keyword evidence="2" id="KW-1185">Reference proteome</keyword>
<evidence type="ECO:0000313" key="2">
    <source>
        <dbReference type="Proteomes" id="UP000479710"/>
    </source>
</evidence>
<dbReference type="Proteomes" id="UP000479710">
    <property type="component" value="Unassembled WGS sequence"/>
</dbReference>
<sequence length="64" mass="7328">MAEQLGAVLKRLGEMEEQIREDTKQEIQGVRAAIESWKPEIELRFDDLQVAVGHLRKQVEGMPP</sequence>
<comment type="caution">
    <text evidence="1">The sequence shown here is derived from an EMBL/GenBank/DDBJ whole genome shotgun (WGS) entry which is preliminary data.</text>
</comment>
<dbReference type="AlphaFoldDB" id="A0A6G1EF94"/>
<gene>
    <name evidence="1" type="ORF">E2562_006328</name>
</gene>
<reference evidence="1 2" key="1">
    <citation type="submission" date="2019-11" db="EMBL/GenBank/DDBJ databases">
        <title>Whole genome sequence of Oryza granulata.</title>
        <authorList>
            <person name="Li W."/>
        </authorList>
    </citation>
    <scope>NUCLEOTIDE SEQUENCE [LARGE SCALE GENOMIC DNA]</scope>
    <source>
        <strain evidence="2">cv. Menghai</strain>
        <tissue evidence="1">Leaf</tissue>
    </source>
</reference>
<dbReference type="EMBL" id="SPHZ02000003">
    <property type="protein sequence ID" value="KAF0923427.1"/>
    <property type="molecule type" value="Genomic_DNA"/>
</dbReference>
<evidence type="ECO:0000313" key="1">
    <source>
        <dbReference type="EMBL" id="KAF0923427.1"/>
    </source>
</evidence>
<protein>
    <submittedName>
        <fullName evidence="1">Uncharacterized protein</fullName>
    </submittedName>
</protein>
<accession>A0A6G1EF94</accession>